<protein>
    <submittedName>
        <fullName evidence="1">Uncharacterized protein</fullName>
    </submittedName>
</protein>
<name>A0A3Q9RN57_9BACI</name>
<gene>
    <name evidence="1" type="ORF">BAOM_1999</name>
</gene>
<dbReference type="OrthoDB" id="2875117at2"/>
<accession>A0A3Q9RN57</accession>
<sequence length="79" mass="9209">MYYYPPLNNTLYMPYRDLKSETLQAVKPFVDYGLLEATFTSYSHALTEVAAIAYLLGKGYDPQTAYKTVESWEMNEKFF</sequence>
<dbReference type="Proteomes" id="UP000283095">
    <property type="component" value="Chromosome"/>
</dbReference>
<dbReference type="RefSeq" id="WP_127760053.1">
    <property type="nucleotide sequence ID" value="NZ_CP026095.1"/>
</dbReference>
<evidence type="ECO:0000313" key="1">
    <source>
        <dbReference type="EMBL" id="AZV42608.1"/>
    </source>
</evidence>
<dbReference type="AlphaFoldDB" id="A0A3Q9RN57"/>
<organism evidence="1 2">
    <name type="scientific">Peribacillus asahii</name>
    <dbReference type="NCBI Taxonomy" id="228899"/>
    <lineage>
        <taxon>Bacteria</taxon>
        <taxon>Bacillati</taxon>
        <taxon>Bacillota</taxon>
        <taxon>Bacilli</taxon>
        <taxon>Bacillales</taxon>
        <taxon>Bacillaceae</taxon>
        <taxon>Peribacillus</taxon>
    </lineage>
</organism>
<dbReference type="EMBL" id="CP026095">
    <property type="protein sequence ID" value="AZV42608.1"/>
    <property type="molecule type" value="Genomic_DNA"/>
</dbReference>
<dbReference type="KEGG" id="pasa:BAOM_1999"/>
<proteinExistence type="predicted"/>
<reference evidence="1 2" key="1">
    <citation type="submission" date="2018-01" db="EMBL/GenBank/DDBJ databases">
        <title>Bacillus asahii Genome sequencing and assembly.</title>
        <authorList>
            <person name="Jiang H."/>
            <person name="Feng Y."/>
            <person name="Zhao F."/>
            <person name="Lin X."/>
        </authorList>
    </citation>
    <scope>NUCLEOTIDE SEQUENCE [LARGE SCALE GENOMIC DNA]</scope>
    <source>
        <strain evidence="1 2">OM18</strain>
    </source>
</reference>
<evidence type="ECO:0000313" key="2">
    <source>
        <dbReference type="Proteomes" id="UP000283095"/>
    </source>
</evidence>